<protein>
    <submittedName>
        <fullName evidence="2">Uncharacterized protein</fullName>
    </submittedName>
</protein>
<evidence type="ECO:0000256" key="1">
    <source>
        <dbReference type="SAM" id="SignalP"/>
    </source>
</evidence>
<keyword evidence="1" id="KW-0732">Signal</keyword>
<evidence type="ECO:0000313" key="2">
    <source>
        <dbReference type="EMBL" id="KAF2495868.1"/>
    </source>
</evidence>
<gene>
    <name evidence="2" type="ORF">BU16DRAFT_617403</name>
</gene>
<sequence length="324" mass="35313">MKLLLALSIAATASAYTLTSGPGLTTPSFSPVPLPSGVADTTGLPPVPQPTGNVSIQYKLGFDKSCDGGQQSAILDALNEKHLIMGCDPVFETDFNSAAAVDYFGFPAPIKFQGNRWKITNTLRNVYSFGNGWWASSTQIQVFCGDNSMRQPEGAYCTTQPGYVHLVDNYGDDKDGLMFCDSWFRLPTLSGAISEGGLSHEYWNIENYENRARHWINALLMKKNIGTWPTDQDGVGDIARQQFTYPDYGLKWMLTPSAVKWAAKNPIDTIGTLDDRVLKNADTWSWFALAAYITTKDGGGIYTPAPYVPAGLKFDTVGASNVTG</sequence>
<proteinExistence type="predicted"/>
<feature type="chain" id="PRO_5025648603" evidence="1">
    <location>
        <begin position="16"/>
        <end position="324"/>
    </location>
</feature>
<feature type="signal peptide" evidence="1">
    <location>
        <begin position="1"/>
        <end position="15"/>
    </location>
</feature>
<dbReference type="GO" id="GO:0008237">
    <property type="term" value="F:metallopeptidase activity"/>
    <property type="evidence" value="ECO:0007669"/>
    <property type="project" value="InterPro"/>
</dbReference>
<organism evidence="2 3">
    <name type="scientific">Lophium mytilinum</name>
    <dbReference type="NCBI Taxonomy" id="390894"/>
    <lineage>
        <taxon>Eukaryota</taxon>
        <taxon>Fungi</taxon>
        <taxon>Dikarya</taxon>
        <taxon>Ascomycota</taxon>
        <taxon>Pezizomycotina</taxon>
        <taxon>Dothideomycetes</taxon>
        <taxon>Pleosporomycetidae</taxon>
        <taxon>Mytilinidiales</taxon>
        <taxon>Mytilinidiaceae</taxon>
        <taxon>Lophium</taxon>
    </lineage>
</organism>
<dbReference type="EMBL" id="MU004188">
    <property type="protein sequence ID" value="KAF2495868.1"/>
    <property type="molecule type" value="Genomic_DNA"/>
</dbReference>
<dbReference type="Proteomes" id="UP000799750">
    <property type="component" value="Unassembled WGS sequence"/>
</dbReference>
<keyword evidence="3" id="KW-1185">Reference proteome</keyword>
<dbReference type="Gene3D" id="3.40.390.10">
    <property type="entry name" value="Collagenase (Catalytic Domain)"/>
    <property type="match status" value="1"/>
</dbReference>
<reference evidence="2" key="1">
    <citation type="journal article" date="2020" name="Stud. Mycol.">
        <title>101 Dothideomycetes genomes: a test case for predicting lifestyles and emergence of pathogens.</title>
        <authorList>
            <person name="Haridas S."/>
            <person name="Albert R."/>
            <person name="Binder M."/>
            <person name="Bloem J."/>
            <person name="Labutti K."/>
            <person name="Salamov A."/>
            <person name="Andreopoulos B."/>
            <person name="Baker S."/>
            <person name="Barry K."/>
            <person name="Bills G."/>
            <person name="Bluhm B."/>
            <person name="Cannon C."/>
            <person name="Castanera R."/>
            <person name="Culley D."/>
            <person name="Daum C."/>
            <person name="Ezra D."/>
            <person name="Gonzalez J."/>
            <person name="Henrissat B."/>
            <person name="Kuo A."/>
            <person name="Liang C."/>
            <person name="Lipzen A."/>
            <person name="Lutzoni F."/>
            <person name="Magnuson J."/>
            <person name="Mondo S."/>
            <person name="Nolan M."/>
            <person name="Ohm R."/>
            <person name="Pangilinan J."/>
            <person name="Park H.-J."/>
            <person name="Ramirez L."/>
            <person name="Alfaro M."/>
            <person name="Sun H."/>
            <person name="Tritt A."/>
            <person name="Yoshinaga Y."/>
            <person name="Zwiers L.-H."/>
            <person name="Turgeon B."/>
            <person name="Goodwin S."/>
            <person name="Spatafora J."/>
            <person name="Crous P."/>
            <person name="Grigoriev I."/>
        </authorList>
    </citation>
    <scope>NUCLEOTIDE SEQUENCE</scope>
    <source>
        <strain evidence="2">CBS 269.34</strain>
    </source>
</reference>
<name>A0A6A6QTN6_9PEZI</name>
<dbReference type="InterPro" id="IPR024079">
    <property type="entry name" value="MetalloPept_cat_dom_sf"/>
</dbReference>
<evidence type="ECO:0000313" key="3">
    <source>
        <dbReference type="Proteomes" id="UP000799750"/>
    </source>
</evidence>
<dbReference type="AlphaFoldDB" id="A0A6A6QTN6"/>
<accession>A0A6A6QTN6</accession>
<dbReference type="OrthoDB" id="3868858at2759"/>